<name>A0A0C2M3G7_THEKT</name>
<organism evidence="1 2">
    <name type="scientific">Thelohanellus kitauei</name>
    <name type="common">Myxosporean</name>
    <dbReference type="NCBI Taxonomy" id="669202"/>
    <lineage>
        <taxon>Eukaryota</taxon>
        <taxon>Metazoa</taxon>
        <taxon>Cnidaria</taxon>
        <taxon>Myxozoa</taxon>
        <taxon>Myxosporea</taxon>
        <taxon>Bivalvulida</taxon>
        <taxon>Platysporina</taxon>
        <taxon>Myxobolidae</taxon>
        <taxon>Thelohanellus</taxon>
    </lineage>
</organism>
<dbReference type="SUPFAM" id="SSF56672">
    <property type="entry name" value="DNA/RNA polymerases"/>
    <property type="match status" value="1"/>
</dbReference>
<keyword evidence="2" id="KW-1185">Reference proteome</keyword>
<evidence type="ECO:0000313" key="2">
    <source>
        <dbReference type="Proteomes" id="UP000031668"/>
    </source>
</evidence>
<dbReference type="AlphaFoldDB" id="A0A0C2M3G7"/>
<dbReference type="EMBL" id="JWZT01005325">
    <property type="protein sequence ID" value="KII61565.1"/>
    <property type="molecule type" value="Genomic_DNA"/>
</dbReference>
<gene>
    <name evidence="1" type="ORF">RF11_10844</name>
</gene>
<reference evidence="1 2" key="1">
    <citation type="journal article" date="2014" name="Genome Biol. Evol.">
        <title>The genome of the myxosporean Thelohanellus kitauei shows adaptations to nutrient acquisition within its fish host.</title>
        <authorList>
            <person name="Yang Y."/>
            <person name="Xiong J."/>
            <person name="Zhou Z."/>
            <person name="Huo F."/>
            <person name="Miao W."/>
            <person name="Ran C."/>
            <person name="Liu Y."/>
            <person name="Zhang J."/>
            <person name="Feng J."/>
            <person name="Wang M."/>
            <person name="Wang M."/>
            <person name="Wang L."/>
            <person name="Yao B."/>
        </authorList>
    </citation>
    <scope>NUCLEOTIDE SEQUENCE [LARGE SCALE GENOMIC DNA]</scope>
    <source>
        <strain evidence="1">Wuqing</strain>
    </source>
</reference>
<protein>
    <recommendedName>
        <fullName evidence="3">Reverse transcriptase domain-containing protein</fullName>
    </recommendedName>
</protein>
<evidence type="ECO:0000313" key="1">
    <source>
        <dbReference type="EMBL" id="KII61565.1"/>
    </source>
</evidence>
<accession>A0A0C2M3G7</accession>
<proteinExistence type="predicted"/>
<dbReference type="InterPro" id="IPR050951">
    <property type="entry name" value="Retrovirus_Pol_polyprotein"/>
</dbReference>
<dbReference type="Gene3D" id="3.30.70.270">
    <property type="match status" value="1"/>
</dbReference>
<comment type="caution">
    <text evidence="1">The sequence shown here is derived from an EMBL/GenBank/DDBJ whole genome shotgun (WGS) entry which is preliminary data.</text>
</comment>
<dbReference type="Proteomes" id="UP000031668">
    <property type="component" value="Unassembled WGS sequence"/>
</dbReference>
<evidence type="ECO:0008006" key="3">
    <source>
        <dbReference type="Google" id="ProtNLM"/>
    </source>
</evidence>
<sequence>MDLNFDAKEFMVRERHRLYNELNRRAGESVQELPARVIAKAAACDLPTITHPLDEALKTVFICAVNKETALKVIFNRSLKELSFSEVVEIAENVEYVLKPAKDQIDSEVEKLHLVILDKIANFGKTRAITVTSKDIMNLSVNGKIHSPKIRICPDYSTSLKDFLEDLRFPIPSAEEPMKQFSGNYLLTKMNLSDAYHKITLVPESQKRLVISTHQGFLFQCRLPIRIKPPPGYFLEIITKMICDLEGVAVYLDGILVTGRDEVSI</sequence>
<dbReference type="InterPro" id="IPR043128">
    <property type="entry name" value="Rev_trsase/Diguanyl_cyclase"/>
</dbReference>
<dbReference type="PANTHER" id="PTHR37984">
    <property type="entry name" value="PROTEIN CBG26694"/>
    <property type="match status" value="1"/>
</dbReference>
<dbReference type="Gene3D" id="3.10.10.10">
    <property type="entry name" value="HIV Type 1 Reverse Transcriptase, subunit A, domain 1"/>
    <property type="match status" value="1"/>
</dbReference>
<dbReference type="PANTHER" id="PTHR37984:SF5">
    <property type="entry name" value="PROTEIN NYNRIN-LIKE"/>
    <property type="match status" value="1"/>
</dbReference>
<dbReference type="InterPro" id="IPR043502">
    <property type="entry name" value="DNA/RNA_pol_sf"/>
</dbReference>